<evidence type="ECO:0000313" key="3">
    <source>
        <dbReference type="EMBL" id="CAK9269334.1"/>
    </source>
</evidence>
<evidence type="ECO:0008006" key="5">
    <source>
        <dbReference type="Google" id="ProtNLM"/>
    </source>
</evidence>
<sequence length="116" mass="12793">MQQAEKSYLLALHHAEVVNYKWGSSTYTTVVGSPRKDCSLLKEYVESGDKAEACHCTQELNMPFSIMHGQEGSGVGYGGESSRSRDLGPTSGDCRQGTHHIQLNGQRLHKAVRFHS</sequence>
<dbReference type="EMBL" id="OZ020097">
    <property type="protein sequence ID" value="CAK9269334.1"/>
    <property type="molecule type" value="Genomic_DNA"/>
</dbReference>
<keyword evidence="1" id="KW-0539">Nucleus</keyword>
<dbReference type="InterPro" id="IPR039778">
    <property type="entry name" value="PDCD4"/>
</dbReference>
<evidence type="ECO:0000256" key="1">
    <source>
        <dbReference type="ARBA" id="ARBA00023242"/>
    </source>
</evidence>
<reference evidence="3 4" key="1">
    <citation type="submission" date="2024-02" db="EMBL/GenBank/DDBJ databases">
        <authorList>
            <consortium name="ELIXIR-Norway"/>
            <consortium name="Elixir Norway"/>
        </authorList>
    </citation>
    <scope>NUCLEOTIDE SEQUENCE [LARGE SCALE GENOMIC DNA]</scope>
</reference>
<evidence type="ECO:0000256" key="2">
    <source>
        <dbReference type="SAM" id="MobiDB-lite"/>
    </source>
</evidence>
<proteinExistence type="predicted"/>
<dbReference type="Gene3D" id="1.25.40.180">
    <property type="match status" value="1"/>
</dbReference>
<feature type="region of interest" description="Disordered" evidence="2">
    <location>
        <begin position="71"/>
        <end position="100"/>
    </location>
</feature>
<dbReference type="PANTHER" id="PTHR12626">
    <property type="entry name" value="PROGRAMMED CELL DEATH 4"/>
    <property type="match status" value="1"/>
</dbReference>
<dbReference type="Proteomes" id="UP001497444">
    <property type="component" value="Chromosome 2"/>
</dbReference>
<organism evidence="3 4">
    <name type="scientific">Sphagnum jensenii</name>
    <dbReference type="NCBI Taxonomy" id="128206"/>
    <lineage>
        <taxon>Eukaryota</taxon>
        <taxon>Viridiplantae</taxon>
        <taxon>Streptophyta</taxon>
        <taxon>Embryophyta</taxon>
        <taxon>Bryophyta</taxon>
        <taxon>Sphagnophytina</taxon>
        <taxon>Sphagnopsida</taxon>
        <taxon>Sphagnales</taxon>
        <taxon>Sphagnaceae</taxon>
        <taxon>Sphagnum</taxon>
    </lineage>
</organism>
<accession>A0ABP0WR72</accession>
<keyword evidence="4" id="KW-1185">Reference proteome</keyword>
<protein>
    <recommendedName>
        <fullName evidence="5">Mannose-6-phosphate isomerase</fullName>
    </recommendedName>
</protein>
<name>A0ABP0WR72_9BRYO</name>
<gene>
    <name evidence="3" type="ORF">CSSPJE1EN1_LOCUS14812</name>
</gene>
<evidence type="ECO:0000313" key="4">
    <source>
        <dbReference type="Proteomes" id="UP001497444"/>
    </source>
</evidence>
<dbReference type="PANTHER" id="PTHR12626:SF0">
    <property type="entry name" value="PROGRAMMED CELL DEATH PROTEIN 4"/>
    <property type="match status" value="1"/>
</dbReference>